<evidence type="ECO:0000259" key="1">
    <source>
        <dbReference type="Pfam" id="PF24102"/>
    </source>
</evidence>
<organism evidence="2 3">
    <name type="scientific">Candidatus Magnetobacterium bavaricum</name>
    <dbReference type="NCBI Taxonomy" id="29290"/>
    <lineage>
        <taxon>Bacteria</taxon>
        <taxon>Pseudomonadati</taxon>
        <taxon>Nitrospirota</taxon>
        <taxon>Thermodesulfovibrionia</taxon>
        <taxon>Thermodesulfovibrionales</taxon>
        <taxon>Candidatus Magnetobacteriaceae</taxon>
        <taxon>Candidatus Magnetobacterium</taxon>
    </lineage>
</organism>
<comment type="caution">
    <text evidence="2">The sequence shown here is derived from an EMBL/GenBank/DDBJ whole genome shotgun (WGS) entry which is preliminary data.</text>
</comment>
<sequence length="69" mass="7674">YVNEYESEIAPMLNEIVRDNRGVKIGSYPIMHNSNHRVMLTLESVDEAALTCAVDALLKGLGEKVVKID</sequence>
<feature type="domain" description="FAD synthase middle" evidence="1">
    <location>
        <begin position="1"/>
        <end position="66"/>
    </location>
</feature>
<dbReference type="Pfam" id="PF24102">
    <property type="entry name" value="FLAD1_M"/>
    <property type="match status" value="1"/>
</dbReference>
<keyword evidence="3" id="KW-1185">Reference proteome</keyword>
<dbReference type="InterPro" id="IPR056596">
    <property type="entry name" value="FLAD1_M"/>
</dbReference>
<protein>
    <recommendedName>
        <fullName evidence="1">FAD synthase middle domain-containing protein</fullName>
    </recommendedName>
</protein>
<dbReference type="Proteomes" id="UP000033423">
    <property type="component" value="Unassembled WGS sequence"/>
</dbReference>
<name>A0A0F3H086_9BACT</name>
<dbReference type="EMBL" id="LACI01000139">
    <property type="protein sequence ID" value="KJU87507.1"/>
    <property type="molecule type" value="Genomic_DNA"/>
</dbReference>
<accession>A0A0F3H086</accession>
<evidence type="ECO:0000313" key="3">
    <source>
        <dbReference type="Proteomes" id="UP000033423"/>
    </source>
</evidence>
<reference evidence="2 3" key="1">
    <citation type="submission" date="2015-02" db="EMBL/GenBank/DDBJ databases">
        <title>Single-cell genomics of uncultivated deep-branching MTB reveals a conserved set of magnetosome genes.</title>
        <authorList>
            <person name="Kolinko S."/>
            <person name="Richter M."/>
            <person name="Glockner F.O."/>
            <person name="Brachmann A."/>
            <person name="Schuler D."/>
        </authorList>
    </citation>
    <scope>NUCLEOTIDE SEQUENCE [LARGE SCALE GENOMIC DNA]</scope>
    <source>
        <strain evidence="2">TM-1</strain>
    </source>
</reference>
<dbReference type="AlphaFoldDB" id="A0A0F3H086"/>
<gene>
    <name evidence="2" type="ORF">MBAV_000299</name>
</gene>
<feature type="non-terminal residue" evidence="2">
    <location>
        <position position="1"/>
    </location>
</feature>
<evidence type="ECO:0000313" key="2">
    <source>
        <dbReference type="EMBL" id="KJU87507.1"/>
    </source>
</evidence>
<proteinExistence type="predicted"/>